<proteinExistence type="predicted"/>
<dbReference type="GeneID" id="93528506"/>
<dbReference type="InterPro" id="IPR047674">
    <property type="entry name" value="CAL67264-like"/>
</dbReference>
<dbReference type="EMBL" id="CP068108">
    <property type="protein sequence ID" value="QQT99048.1"/>
    <property type="molecule type" value="Genomic_DNA"/>
</dbReference>
<keyword evidence="1" id="KW-1133">Transmembrane helix</keyword>
<keyword evidence="1" id="KW-0472">Membrane</keyword>
<feature type="transmembrane region" description="Helical" evidence="1">
    <location>
        <begin position="36"/>
        <end position="58"/>
    </location>
</feature>
<organism evidence="3 4">
    <name type="scientific">Myroides odoratus</name>
    <name type="common">Flavobacterium odoratum</name>
    <dbReference type="NCBI Taxonomy" id="256"/>
    <lineage>
        <taxon>Bacteria</taxon>
        <taxon>Pseudomonadati</taxon>
        <taxon>Bacteroidota</taxon>
        <taxon>Flavobacteriia</taxon>
        <taxon>Flavobacteriales</taxon>
        <taxon>Flavobacteriaceae</taxon>
        <taxon>Myroides</taxon>
    </lineage>
</organism>
<evidence type="ECO:0000256" key="1">
    <source>
        <dbReference type="SAM" id="Phobius"/>
    </source>
</evidence>
<feature type="transmembrane region" description="Helical" evidence="1">
    <location>
        <begin position="12"/>
        <end position="30"/>
    </location>
</feature>
<dbReference type="RefSeq" id="WP_002986661.1">
    <property type="nucleotide sequence ID" value="NZ_CP068107.1"/>
</dbReference>
<sequence length="62" mass="6688">MANNLNKNKILGYATLIMILMGIVLIALGTLKYYEIAGWGFAAVGVGFLAIAWVFNALKGRV</sequence>
<gene>
    <name evidence="2" type="ORF">I6I88_12600</name>
    <name evidence="3" type="ORF">NCTC11179_01738</name>
</gene>
<dbReference type="AlphaFoldDB" id="A0A378RRA6"/>
<evidence type="ECO:0000313" key="5">
    <source>
        <dbReference type="Proteomes" id="UP000596202"/>
    </source>
</evidence>
<reference evidence="3 4" key="1">
    <citation type="submission" date="2018-06" db="EMBL/GenBank/DDBJ databases">
        <authorList>
            <consortium name="Pathogen Informatics"/>
            <person name="Doyle S."/>
        </authorList>
    </citation>
    <scope>NUCLEOTIDE SEQUENCE [LARGE SCALE GENOMIC DNA]</scope>
    <source>
        <strain evidence="3 4">NCTC11179</strain>
    </source>
</reference>
<keyword evidence="1" id="KW-0812">Transmembrane</keyword>
<accession>A0A378RRA6</accession>
<dbReference type="Proteomes" id="UP000596202">
    <property type="component" value="Chromosome"/>
</dbReference>
<evidence type="ECO:0000313" key="2">
    <source>
        <dbReference type="EMBL" id="QQT99048.1"/>
    </source>
</evidence>
<dbReference type="OrthoDB" id="1151440at2"/>
<dbReference type="EMBL" id="UGQL01000001">
    <property type="protein sequence ID" value="STZ28196.1"/>
    <property type="molecule type" value="Genomic_DNA"/>
</dbReference>
<evidence type="ECO:0000313" key="3">
    <source>
        <dbReference type="EMBL" id="STZ28196.1"/>
    </source>
</evidence>
<name>A0A378RRA6_MYROD</name>
<protein>
    <submittedName>
        <fullName evidence="3">Uncharacterized protein</fullName>
    </submittedName>
</protein>
<reference evidence="2 5" key="2">
    <citation type="submission" date="2021-01" db="EMBL/GenBank/DDBJ databases">
        <title>FDA dAtabase for Regulatory Grade micrObial Sequences (FDA-ARGOS): Supporting development and validation of Infectious Disease Dx tests.</title>
        <authorList>
            <person name="Sproer C."/>
            <person name="Gronow S."/>
            <person name="Severitt S."/>
            <person name="Schroder I."/>
            <person name="Tallon L."/>
            <person name="Sadzewicz L."/>
            <person name="Zhao X."/>
            <person name="Boylan J."/>
            <person name="Ott S."/>
            <person name="Bowen H."/>
            <person name="Vavikolanu K."/>
            <person name="Mehta A."/>
            <person name="Aluvathingal J."/>
            <person name="Nadendla S."/>
            <person name="Lowell S."/>
            <person name="Myers T."/>
            <person name="Yan Y."/>
            <person name="Sichtig H."/>
        </authorList>
    </citation>
    <scope>NUCLEOTIDE SEQUENCE [LARGE SCALE GENOMIC DNA]</scope>
    <source>
        <strain evidence="2 5">FDAARGOS_1131</strain>
    </source>
</reference>
<keyword evidence="4" id="KW-1185">Reference proteome</keyword>
<evidence type="ECO:0000313" key="4">
    <source>
        <dbReference type="Proteomes" id="UP000255024"/>
    </source>
</evidence>
<dbReference type="NCBIfam" id="NF040514">
    <property type="entry name" value="CAL67264_fam"/>
    <property type="match status" value="1"/>
</dbReference>
<dbReference type="Proteomes" id="UP000255024">
    <property type="component" value="Unassembled WGS sequence"/>
</dbReference>